<dbReference type="AlphaFoldDB" id="A0A073K9Q1"/>
<dbReference type="eggNOG" id="COG0457">
    <property type="taxonomic scope" value="Bacteria"/>
</dbReference>
<dbReference type="PROSITE" id="PS50005">
    <property type="entry name" value="TPR"/>
    <property type="match status" value="1"/>
</dbReference>
<keyword evidence="4" id="KW-1185">Reference proteome</keyword>
<evidence type="ECO:0000313" key="4">
    <source>
        <dbReference type="Proteomes" id="UP000027822"/>
    </source>
</evidence>
<feature type="coiled-coil region" evidence="2">
    <location>
        <begin position="218"/>
        <end position="273"/>
    </location>
</feature>
<evidence type="ECO:0000256" key="2">
    <source>
        <dbReference type="SAM" id="Coils"/>
    </source>
</evidence>
<sequence length="308" mass="36370">MNTNEKAIALLEQNEYQEAFTLFKQAVEESRDVQSLTNLAHIYMYEEEDVDEVIHLLKEVLRFQPHSHFPYSLLGEGYVRTGQWSKAREVLRKALAIQPTLEATFNLATAEYCLGNLEEAVNYFLEVSNGHKYAIYDYIQCLIELGRREEAKRRLEDFLQTAEEIETVQVAELYTELGCFQEAILFFEKGWNEYGKMEDWVSKYMYVLLRNGQHTRAHELLQEVIQEVEEIMDSVHEEECCEVWTEKDKAERIQELIIEKEEWKSLMERISANYTPKLTFETDFLTACYLFGCKRHNNPEYKMEKGLS</sequence>
<keyword evidence="1" id="KW-0802">TPR repeat</keyword>
<dbReference type="Pfam" id="PF13432">
    <property type="entry name" value="TPR_16"/>
    <property type="match status" value="1"/>
</dbReference>
<dbReference type="Gene3D" id="1.25.40.10">
    <property type="entry name" value="Tetratricopeptide repeat domain"/>
    <property type="match status" value="1"/>
</dbReference>
<dbReference type="SUPFAM" id="SSF48452">
    <property type="entry name" value="TPR-like"/>
    <property type="match status" value="2"/>
</dbReference>
<keyword evidence="2" id="KW-0175">Coiled coil</keyword>
<protein>
    <submittedName>
        <fullName evidence="3">Uncharacterized protein</fullName>
    </submittedName>
</protein>
<accession>A0A073K9Q1</accession>
<feature type="repeat" description="TPR" evidence="1">
    <location>
        <begin position="68"/>
        <end position="101"/>
    </location>
</feature>
<evidence type="ECO:0000313" key="3">
    <source>
        <dbReference type="EMBL" id="KEK18973.1"/>
    </source>
</evidence>
<proteinExistence type="predicted"/>
<dbReference type="PANTHER" id="PTHR12558">
    <property type="entry name" value="CELL DIVISION CYCLE 16,23,27"/>
    <property type="match status" value="1"/>
</dbReference>
<dbReference type="RefSeq" id="WP_034639896.1">
    <property type="nucleotide sequence ID" value="NZ_CBCSJC010000009.1"/>
</dbReference>
<dbReference type="Pfam" id="PF13374">
    <property type="entry name" value="TPR_10"/>
    <property type="match status" value="1"/>
</dbReference>
<dbReference type="InterPro" id="IPR011990">
    <property type="entry name" value="TPR-like_helical_dom_sf"/>
</dbReference>
<dbReference type="SMART" id="SM00028">
    <property type="entry name" value="TPR"/>
    <property type="match status" value="2"/>
</dbReference>
<evidence type="ECO:0000256" key="1">
    <source>
        <dbReference type="PROSITE-ProRule" id="PRU00339"/>
    </source>
</evidence>
<reference evidence="3 4" key="1">
    <citation type="submission" date="2014-06" db="EMBL/GenBank/DDBJ databases">
        <title>Draft genome sequence of Bacillus manliponensis JCM 15802 (MCCC 1A00708).</title>
        <authorList>
            <person name="Lai Q."/>
            <person name="Liu Y."/>
            <person name="Shao Z."/>
        </authorList>
    </citation>
    <scope>NUCLEOTIDE SEQUENCE [LARGE SCALE GENOMIC DNA]</scope>
    <source>
        <strain evidence="3 4">JCM 15802</strain>
    </source>
</reference>
<dbReference type="Proteomes" id="UP000027822">
    <property type="component" value="Unassembled WGS sequence"/>
</dbReference>
<dbReference type="STRING" id="574376.BAMA_02560"/>
<dbReference type="PANTHER" id="PTHR12558:SF13">
    <property type="entry name" value="CELL DIVISION CYCLE PROTEIN 27 HOMOLOG"/>
    <property type="match status" value="1"/>
</dbReference>
<name>A0A073K9Q1_9BACI</name>
<gene>
    <name evidence="3" type="ORF">BAMA_02560</name>
</gene>
<organism evidence="3 4">
    <name type="scientific">Bacillus manliponensis</name>
    <dbReference type="NCBI Taxonomy" id="574376"/>
    <lineage>
        <taxon>Bacteria</taxon>
        <taxon>Bacillati</taxon>
        <taxon>Bacillota</taxon>
        <taxon>Bacilli</taxon>
        <taxon>Bacillales</taxon>
        <taxon>Bacillaceae</taxon>
        <taxon>Bacillus</taxon>
        <taxon>Bacillus cereus group</taxon>
    </lineage>
</organism>
<dbReference type="OrthoDB" id="2836682at2"/>
<comment type="caution">
    <text evidence="3">The sequence shown here is derived from an EMBL/GenBank/DDBJ whole genome shotgun (WGS) entry which is preliminary data.</text>
</comment>
<dbReference type="InterPro" id="IPR019734">
    <property type="entry name" value="TPR_rpt"/>
</dbReference>
<dbReference type="EMBL" id="JOTN01000010">
    <property type="protein sequence ID" value="KEK18973.1"/>
    <property type="molecule type" value="Genomic_DNA"/>
</dbReference>